<feature type="region of interest" description="Disordered" evidence="1">
    <location>
        <begin position="1"/>
        <end position="24"/>
    </location>
</feature>
<dbReference type="Proteomes" id="UP000619260">
    <property type="component" value="Unassembled WGS sequence"/>
</dbReference>
<gene>
    <name evidence="2" type="ORF">Val02_10170</name>
</gene>
<evidence type="ECO:0000256" key="1">
    <source>
        <dbReference type="SAM" id="MobiDB-lite"/>
    </source>
</evidence>
<organism evidence="2 3">
    <name type="scientific">Virgisporangium aliadipatigenens</name>
    <dbReference type="NCBI Taxonomy" id="741659"/>
    <lineage>
        <taxon>Bacteria</taxon>
        <taxon>Bacillati</taxon>
        <taxon>Actinomycetota</taxon>
        <taxon>Actinomycetes</taxon>
        <taxon>Micromonosporales</taxon>
        <taxon>Micromonosporaceae</taxon>
        <taxon>Virgisporangium</taxon>
    </lineage>
</organism>
<protein>
    <submittedName>
        <fullName evidence="2">Uncharacterized protein</fullName>
    </submittedName>
</protein>
<reference evidence="2" key="1">
    <citation type="submission" date="2021-01" db="EMBL/GenBank/DDBJ databases">
        <title>Whole genome shotgun sequence of Virgisporangium aliadipatigenens NBRC 105644.</title>
        <authorList>
            <person name="Komaki H."/>
            <person name="Tamura T."/>
        </authorList>
    </citation>
    <scope>NUCLEOTIDE SEQUENCE</scope>
    <source>
        <strain evidence="2">NBRC 105644</strain>
    </source>
</reference>
<evidence type="ECO:0000313" key="2">
    <source>
        <dbReference type="EMBL" id="GIJ44131.1"/>
    </source>
</evidence>
<evidence type="ECO:0000313" key="3">
    <source>
        <dbReference type="Proteomes" id="UP000619260"/>
    </source>
</evidence>
<proteinExistence type="predicted"/>
<dbReference type="AlphaFoldDB" id="A0A8J3YFN2"/>
<feature type="compositionally biased region" description="Polar residues" evidence="1">
    <location>
        <begin position="1"/>
        <end position="17"/>
    </location>
</feature>
<sequence length="104" mass="10854">MENDMPEQQSAAGSHQGSGRGRYLVGADDPNVLRALAERIGAGEFAPPGEAIVVRTIGAAPDVLVVEAEPAVAQRLRAEYPDRLTVESDELLPEPGTVLPPGLG</sequence>
<name>A0A8J3YFN2_9ACTN</name>
<keyword evidence="3" id="KW-1185">Reference proteome</keyword>
<comment type="caution">
    <text evidence="2">The sequence shown here is derived from an EMBL/GenBank/DDBJ whole genome shotgun (WGS) entry which is preliminary data.</text>
</comment>
<accession>A0A8J3YFN2</accession>
<dbReference type="EMBL" id="BOPF01000003">
    <property type="protein sequence ID" value="GIJ44131.1"/>
    <property type="molecule type" value="Genomic_DNA"/>
</dbReference>